<name>A0ABX1NLG5_9RHOO</name>
<dbReference type="InterPro" id="IPR025110">
    <property type="entry name" value="AMP-bd_C"/>
</dbReference>
<dbReference type="PANTHER" id="PTHR24096:SF393">
    <property type="entry name" value="LIGASE, PUTATIVE-RELATED"/>
    <property type="match status" value="1"/>
</dbReference>
<keyword evidence="4" id="KW-1185">Reference proteome</keyword>
<dbReference type="SUPFAM" id="SSF56801">
    <property type="entry name" value="Acetyl-CoA synthetase-like"/>
    <property type="match status" value="1"/>
</dbReference>
<feature type="domain" description="AMP-binding enzyme C-terminal" evidence="2">
    <location>
        <begin position="477"/>
        <end position="553"/>
    </location>
</feature>
<feature type="domain" description="AMP-dependent synthetase/ligase" evidence="1">
    <location>
        <begin position="56"/>
        <end position="427"/>
    </location>
</feature>
<dbReference type="InterPro" id="IPR000873">
    <property type="entry name" value="AMP-dep_synth/lig_dom"/>
</dbReference>
<dbReference type="InterPro" id="IPR042099">
    <property type="entry name" value="ANL_N_sf"/>
</dbReference>
<dbReference type="InterPro" id="IPR045851">
    <property type="entry name" value="AMP-bd_C_sf"/>
</dbReference>
<reference evidence="3 4" key="1">
    <citation type="submission" date="2019-12" db="EMBL/GenBank/DDBJ databases">
        <title>Comparative genomics gives insights into the taxonomy of the Azoarcus-Aromatoleum group and reveals separate origins of nif in the plant-associated Azoarcus and non-plant-associated Aromatoleum sub-groups.</title>
        <authorList>
            <person name="Lafos M."/>
            <person name="Maluk M."/>
            <person name="Batista M."/>
            <person name="Junghare M."/>
            <person name="Carmona M."/>
            <person name="Faoro H."/>
            <person name="Cruz L.M."/>
            <person name="Battistoni F."/>
            <person name="De Souza E."/>
            <person name="Pedrosa F."/>
            <person name="Chen W.-M."/>
            <person name="Poole P.S."/>
            <person name="Dixon R.A."/>
            <person name="James E.K."/>
        </authorList>
    </citation>
    <scope>NUCLEOTIDE SEQUENCE [LARGE SCALE GENOMIC DNA]</scope>
    <source>
        <strain evidence="3 4">T</strain>
    </source>
</reference>
<evidence type="ECO:0000259" key="1">
    <source>
        <dbReference type="Pfam" id="PF00501"/>
    </source>
</evidence>
<dbReference type="Proteomes" id="UP000634522">
    <property type="component" value="Unassembled WGS sequence"/>
</dbReference>
<dbReference type="Gene3D" id="3.30.300.30">
    <property type="match status" value="1"/>
</dbReference>
<protein>
    <submittedName>
        <fullName evidence="3">AMP-binding protein</fullName>
    </submittedName>
</protein>
<evidence type="ECO:0000313" key="4">
    <source>
        <dbReference type="Proteomes" id="UP000634522"/>
    </source>
</evidence>
<accession>A0ABX1NLG5</accession>
<dbReference type="EMBL" id="WTVS01000063">
    <property type="protein sequence ID" value="NMG00111.1"/>
    <property type="molecule type" value="Genomic_DNA"/>
</dbReference>
<proteinExistence type="predicted"/>
<organism evidence="3 4">
    <name type="scientific">Aromatoleum toluolicum</name>
    <dbReference type="NCBI Taxonomy" id="90060"/>
    <lineage>
        <taxon>Bacteria</taxon>
        <taxon>Pseudomonadati</taxon>
        <taxon>Pseudomonadota</taxon>
        <taxon>Betaproteobacteria</taxon>
        <taxon>Rhodocyclales</taxon>
        <taxon>Rhodocyclaceae</taxon>
        <taxon>Aromatoleum</taxon>
    </lineage>
</organism>
<comment type="caution">
    <text evidence="3">The sequence shown here is derived from an EMBL/GenBank/DDBJ whole genome shotgun (WGS) entry which is preliminary data.</text>
</comment>
<dbReference type="PANTHER" id="PTHR24096">
    <property type="entry name" value="LONG-CHAIN-FATTY-ACID--COA LIGASE"/>
    <property type="match status" value="1"/>
</dbReference>
<dbReference type="Gene3D" id="3.40.50.12780">
    <property type="entry name" value="N-terminal domain of ligase-like"/>
    <property type="match status" value="1"/>
</dbReference>
<evidence type="ECO:0000259" key="2">
    <source>
        <dbReference type="Pfam" id="PF13193"/>
    </source>
</evidence>
<dbReference type="Pfam" id="PF13193">
    <property type="entry name" value="AMP-binding_C"/>
    <property type="match status" value="1"/>
</dbReference>
<sequence>MEGRMTNIIDALAAARAQLLAPGAPFELTECEVGGRPVKIYRNALPSLPTLIDAGRAHGDKVFVVYQGERWTFTRFFAEVDAVAAALQQHGVGRGNRVAIAMRNRPEWAVAFAAAALLGAVPAPLNSFGLRGELRTALADVEPAVLVCDAERLERIEGDTGVPGCRIVLVGGQAIDGVLSYEALASRPPEALQRPALGPDDPALILFTSGATSQAKGVLSSQRAVCQALFNIDFIGAISAMTSPQAVAALMQSGLAPTTLTAVPLFHVSGLHAQLLSALRNGRRLVFMHRWDPAQALDLIRDEKITQFNGAPSMVAQLLASPGFDDPAITGSLGSLGFGGAGLPQPLIRSVFAARPNGMSGIGFGLTETNGVGAAGSGELFKYKPRSSGITSPIIDVRIADPDGKPQPPGESGEIWLRGVTVMQGYWRNPAATGSALVDGWFHTGDIGYLDDEDFLFIVDRIKDVINRSGEKIAAAEVESCLLEHPSVIEAAVFAVPDEKSGEAVVAAVVVDAPGAVTSEALREHVAARLAAYKVPVVVHVRSEALPRNPAGKLLKADLKRAYGAHVAERND</sequence>
<gene>
    <name evidence="3" type="ORF">GPA27_22290</name>
</gene>
<dbReference type="Pfam" id="PF00501">
    <property type="entry name" value="AMP-binding"/>
    <property type="match status" value="1"/>
</dbReference>
<evidence type="ECO:0000313" key="3">
    <source>
        <dbReference type="EMBL" id="NMG00111.1"/>
    </source>
</evidence>